<dbReference type="AlphaFoldDB" id="A0AAI9K5V7"/>
<gene>
    <name evidence="1" type="ORF">COEU31_21000</name>
</gene>
<comment type="caution">
    <text evidence="1">The sequence shown here is derived from an EMBL/GenBank/DDBJ whole genome shotgun (WGS) entry which is preliminary data.</text>
</comment>
<dbReference type="Proteomes" id="UP000660047">
    <property type="component" value="Unassembled WGS sequence"/>
</dbReference>
<evidence type="ECO:0000313" key="1">
    <source>
        <dbReference type="EMBL" id="GFO95054.1"/>
    </source>
</evidence>
<dbReference type="RefSeq" id="WP_015534204.1">
    <property type="nucleotide sequence ID" value="NZ_BLYL01000013.1"/>
</dbReference>
<proteinExistence type="predicted"/>
<name>A0AAI9K5V7_9FIRM</name>
<evidence type="ECO:0000313" key="2">
    <source>
        <dbReference type="Proteomes" id="UP000660047"/>
    </source>
</evidence>
<organism evidence="1 2">
    <name type="scientific">Coprococcus eutactus</name>
    <dbReference type="NCBI Taxonomy" id="33043"/>
    <lineage>
        <taxon>Bacteria</taxon>
        <taxon>Bacillati</taxon>
        <taxon>Bacillota</taxon>
        <taxon>Clostridia</taxon>
        <taxon>Lachnospirales</taxon>
        <taxon>Lachnospiraceae</taxon>
        <taxon>Coprococcus</taxon>
    </lineage>
</organism>
<accession>A0AAI9K5V7</accession>
<protein>
    <submittedName>
        <fullName evidence="1">Uncharacterized protein</fullName>
    </submittedName>
</protein>
<reference evidence="1" key="1">
    <citation type="submission" date="2020-06" db="EMBL/GenBank/DDBJ databases">
        <title>Characterization of fructooligosaccharide metabolism and fructooligosaccharide-degrading enzymes in human commensal butyrate producers.</title>
        <authorList>
            <person name="Tanno H."/>
            <person name="Fujii T."/>
            <person name="Hirano K."/>
            <person name="Maeno S."/>
            <person name="Tonozuka T."/>
            <person name="Sakamoto M."/>
            <person name="Ohkuma M."/>
            <person name="Tochio T."/>
            <person name="Endo A."/>
        </authorList>
    </citation>
    <scope>NUCLEOTIDE SEQUENCE</scope>
    <source>
        <strain evidence="1">JCM 31265</strain>
    </source>
</reference>
<dbReference type="EMBL" id="BLYL01000013">
    <property type="protein sequence ID" value="GFO95054.1"/>
    <property type="molecule type" value="Genomic_DNA"/>
</dbReference>
<sequence length="45" mass="4902">MAFALSAAMMLTSVNMPEVTAWAQDTGKVTYYSTWSAAKNTVVKK</sequence>